<dbReference type="CDD" id="cd16364">
    <property type="entry name" value="T3SC_I-like"/>
    <property type="match status" value="1"/>
</dbReference>
<gene>
    <name evidence="1" type="ORF">N0K08_21525</name>
</gene>
<proteinExistence type="predicted"/>
<evidence type="ECO:0000313" key="1">
    <source>
        <dbReference type="EMBL" id="MCT9813219.1"/>
    </source>
</evidence>
<keyword evidence="2" id="KW-1185">Reference proteome</keyword>
<name>A0ABT2PRX0_9BURK</name>
<comment type="caution">
    <text evidence="1">The sequence shown here is derived from an EMBL/GenBank/DDBJ whole genome shotgun (WGS) entry which is preliminary data.</text>
</comment>
<protein>
    <submittedName>
        <fullName evidence="1">Type III secretion system chaperone</fullName>
    </submittedName>
</protein>
<sequence>MLEIDAAALITALGETIGIPALRFDAQGCCRLLFDGTLMVELRHLPAQERWLLSCPLRGGTPDAQGQRLLLQGNFCGAGFGGGWAGLDTAGQAVLHLPVPQTQASAAALLTAVELLLSHAERWEKRLQESSAPTPVRYPTDWV</sequence>
<dbReference type="EMBL" id="JAODYH010000017">
    <property type="protein sequence ID" value="MCT9813219.1"/>
    <property type="molecule type" value="Genomic_DNA"/>
</dbReference>
<dbReference type="Pfam" id="PF05932">
    <property type="entry name" value="CesT"/>
    <property type="match status" value="1"/>
</dbReference>
<dbReference type="RefSeq" id="WP_261502470.1">
    <property type="nucleotide sequence ID" value="NZ_JAODYH010000017.1"/>
</dbReference>
<organism evidence="1 2">
    <name type="scientific">Acidovorax bellezanensis</name>
    <dbReference type="NCBI Taxonomy" id="2976702"/>
    <lineage>
        <taxon>Bacteria</taxon>
        <taxon>Pseudomonadati</taxon>
        <taxon>Pseudomonadota</taxon>
        <taxon>Betaproteobacteria</taxon>
        <taxon>Burkholderiales</taxon>
        <taxon>Comamonadaceae</taxon>
        <taxon>Acidovorax</taxon>
    </lineage>
</organism>
<accession>A0ABT2PRX0</accession>
<dbReference type="SUPFAM" id="SSF69635">
    <property type="entry name" value="Type III secretory system chaperone-like"/>
    <property type="match status" value="1"/>
</dbReference>
<evidence type="ECO:0000313" key="2">
    <source>
        <dbReference type="Proteomes" id="UP001525968"/>
    </source>
</evidence>
<dbReference type="Proteomes" id="UP001525968">
    <property type="component" value="Unassembled WGS sequence"/>
</dbReference>
<dbReference type="Gene3D" id="3.30.1460.10">
    <property type="match status" value="1"/>
</dbReference>
<dbReference type="InterPro" id="IPR010261">
    <property type="entry name" value="Tir_chaperone"/>
</dbReference>
<reference evidence="1 2" key="1">
    <citation type="submission" date="2022-09" db="EMBL/GenBank/DDBJ databases">
        <title>Draft genome of isolate Be4.</title>
        <authorList>
            <person name="Sanchez-Castro I."/>
            <person name="Martinez-Rodriguez P."/>
            <person name="Descostes M."/>
            <person name="Merroun M."/>
        </authorList>
    </citation>
    <scope>NUCLEOTIDE SEQUENCE [LARGE SCALE GENOMIC DNA]</scope>
    <source>
        <strain evidence="1 2">Be4</strain>
    </source>
</reference>